<dbReference type="GO" id="GO:0016787">
    <property type="term" value="F:hydrolase activity"/>
    <property type="evidence" value="ECO:0007669"/>
    <property type="project" value="UniProtKB-KW"/>
</dbReference>
<comment type="caution">
    <text evidence="2">The sequence shown here is derived from an EMBL/GenBank/DDBJ whole genome shotgun (WGS) entry which is preliminary data.</text>
</comment>
<dbReference type="EMBL" id="JACJVO010000052">
    <property type="protein sequence ID" value="MBB6735681.1"/>
    <property type="molecule type" value="Genomic_DNA"/>
</dbReference>
<accession>A0A7X0VZ61</accession>
<dbReference type="InterPro" id="IPR000073">
    <property type="entry name" value="AB_hydrolase_1"/>
</dbReference>
<dbReference type="PANTHER" id="PTHR43433:SF5">
    <property type="entry name" value="AB HYDROLASE-1 DOMAIN-CONTAINING PROTEIN"/>
    <property type="match status" value="1"/>
</dbReference>
<dbReference type="PANTHER" id="PTHR43433">
    <property type="entry name" value="HYDROLASE, ALPHA/BETA FOLD FAMILY PROTEIN"/>
    <property type="match status" value="1"/>
</dbReference>
<gene>
    <name evidence="2" type="ORF">H7C18_32695</name>
</gene>
<dbReference type="Gene3D" id="3.40.50.1820">
    <property type="entry name" value="alpha/beta hydrolase"/>
    <property type="match status" value="1"/>
</dbReference>
<feature type="domain" description="AB hydrolase-1" evidence="1">
    <location>
        <begin position="27"/>
        <end position="245"/>
    </location>
</feature>
<evidence type="ECO:0000313" key="2">
    <source>
        <dbReference type="EMBL" id="MBB6735681.1"/>
    </source>
</evidence>
<name>A0A7X0VZ61_9BACL</name>
<dbReference type="Proteomes" id="UP000564644">
    <property type="component" value="Unassembled WGS sequence"/>
</dbReference>
<keyword evidence="2" id="KW-0378">Hydrolase</keyword>
<keyword evidence="3" id="KW-1185">Reference proteome</keyword>
<dbReference type="InterPro" id="IPR050471">
    <property type="entry name" value="AB_hydrolase"/>
</dbReference>
<dbReference type="SUPFAM" id="SSF53474">
    <property type="entry name" value="alpha/beta-Hydrolases"/>
    <property type="match status" value="1"/>
</dbReference>
<dbReference type="Pfam" id="PF12697">
    <property type="entry name" value="Abhydrolase_6"/>
    <property type="match status" value="1"/>
</dbReference>
<reference evidence="2 3" key="1">
    <citation type="submission" date="2020-08" db="EMBL/GenBank/DDBJ databases">
        <title>Cohnella phylogeny.</title>
        <authorList>
            <person name="Dunlap C."/>
        </authorList>
    </citation>
    <scope>NUCLEOTIDE SEQUENCE [LARGE SCALE GENOMIC DNA]</scope>
    <source>
        <strain evidence="2 3">CBP 2801</strain>
    </source>
</reference>
<proteinExistence type="predicted"/>
<sequence>MKKVISKDGTPIAYDQVGSGPALILVGGALSYRLFPGFVQLAQLLAPDFTVINYDRRGRGDSGDSPSYAVAREAEDLEAVISDVGGSAFVWGMSSGAALALEAAASGLPMKRLALYEPPYMMGEHRSSAPPTDSEEQVRRMIVSGRPDAAVKFFLRTMGAPGFAVAMMRLMPFWARMRTVANSLPYDYAVMGDFSLPARRIASVSVPTLVLGGAKSPASLRQAVGDVGKLLPNGEARLLPGQNHNVSMKVLAPELKSFFTR</sequence>
<protein>
    <submittedName>
        <fullName evidence="2">Alpha/beta hydrolase</fullName>
    </submittedName>
</protein>
<dbReference type="AlphaFoldDB" id="A0A7X0VZ61"/>
<evidence type="ECO:0000313" key="3">
    <source>
        <dbReference type="Proteomes" id="UP000564644"/>
    </source>
</evidence>
<organism evidence="2 3">
    <name type="scientific">Cohnella zeiphila</name>
    <dbReference type="NCBI Taxonomy" id="2761120"/>
    <lineage>
        <taxon>Bacteria</taxon>
        <taxon>Bacillati</taxon>
        <taxon>Bacillota</taxon>
        <taxon>Bacilli</taxon>
        <taxon>Bacillales</taxon>
        <taxon>Paenibacillaceae</taxon>
        <taxon>Cohnella</taxon>
    </lineage>
</organism>
<evidence type="ECO:0000259" key="1">
    <source>
        <dbReference type="Pfam" id="PF12697"/>
    </source>
</evidence>
<dbReference type="RefSeq" id="WP_185133333.1">
    <property type="nucleotide sequence ID" value="NZ_JACJVO010000052.1"/>
</dbReference>
<dbReference type="InterPro" id="IPR029058">
    <property type="entry name" value="AB_hydrolase_fold"/>
</dbReference>